<dbReference type="Gene3D" id="1.10.287.110">
    <property type="entry name" value="DnaJ domain"/>
    <property type="match status" value="1"/>
</dbReference>
<feature type="compositionally biased region" description="Low complexity" evidence="6">
    <location>
        <begin position="276"/>
        <end position="286"/>
    </location>
</feature>
<dbReference type="CDD" id="cd06257">
    <property type="entry name" value="DnaJ"/>
    <property type="match status" value="1"/>
</dbReference>
<dbReference type="InterPro" id="IPR001623">
    <property type="entry name" value="DnaJ_domain"/>
</dbReference>
<dbReference type="GO" id="GO:0005737">
    <property type="term" value="C:cytoplasm"/>
    <property type="evidence" value="ECO:0007669"/>
    <property type="project" value="UniProtKB-SubCell"/>
</dbReference>
<feature type="region of interest" description="Disordered" evidence="6">
    <location>
        <begin position="105"/>
        <end position="163"/>
    </location>
</feature>
<evidence type="ECO:0000313" key="8">
    <source>
        <dbReference type="EMBL" id="KAG7100047.1"/>
    </source>
</evidence>
<dbReference type="GO" id="GO:0005681">
    <property type="term" value="C:spliceosomal complex"/>
    <property type="evidence" value="ECO:0007669"/>
    <property type="project" value="TreeGrafter"/>
</dbReference>
<dbReference type="EMBL" id="CM032181">
    <property type="protein sequence ID" value="KAG7100047.1"/>
    <property type="molecule type" value="Genomic_DNA"/>
</dbReference>
<keyword evidence="4" id="KW-0143">Chaperone</keyword>
<dbReference type="Proteomes" id="UP001049176">
    <property type="component" value="Chromosome 1"/>
</dbReference>
<dbReference type="Pfam" id="PF00226">
    <property type="entry name" value="DnaJ"/>
    <property type="match status" value="1"/>
</dbReference>
<feature type="domain" description="J" evidence="7">
    <location>
        <begin position="9"/>
        <end position="74"/>
    </location>
</feature>
<evidence type="ECO:0000313" key="9">
    <source>
        <dbReference type="Proteomes" id="UP001049176"/>
    </source>
</evidence>
<dbReference type="SMART" id="SM00271">
    <property type="entry name" value="DnaJ"/>
    <property type="match status" value="1"/>
</dbReference>
<dbReference type="AlphaFoldDB" id="A0A9P8AFU2"/>
<proteinExistence type="predicted"/>
<feature type="region of interest" description="Disordered" evidence="6">
    <location>
        <begin position="274"/>
        <end position="313"/>
    </location>
</feature>
<dbReference type="GO" id="GO:0000390">
    <property type="term" value="P:spliceosomal complex disassembly"/>
    <property type="evidence" value="ECO:0007669"/>
    <property type="project" value="TreeGrafter"/>
</dbReference>
<dbReference type="OrthoDB" id="376357at2759"/>
<evidence type="ECO:0000256" key="1">
    <source>
        <dbReference type="ARBA" id="ARBA00004123"/>
    </source>
</evidence>
<keyword evidence="5" id="KW-0539">Nucleus</keyword>
<dbReference type="KEGG" id="more:E1B28_001832"/>
<dbReference type="PANTHER" id="PTHR44313">
    <property type="entry name" value="DNAJ HOMOLOG SUBFAMILY C MEMBER 17"/>
    <property type="match status" value="1"/>
</dbReference>
<dbReference type="RefSeq" id="XP_043016517.1">
    <property type="nucleotide sequence ID" value="XM_043147803.1"/>
</dbReference>
<evidence type="ECO:0000259" key="7">
    <source>
        <dbReference type="PROSITE" id="PS50076"/>
    </source>
</evidence>
<feature type="compositionally biased region" description="Polar residues" evidence="6">
    <location>
        <begin position="301"/>
        <end position="312"/>
    </location>
</feature>
<feature type="compositionally biased region" description="Acidic residues" evidence="6">
    <location>
        <begin position="153"/>
        <end position="163"/>
    </location>
</feature>
<evidence type="ECO:0000256" key="2">
    <source>
        <dbReference type="ARBA" id="ARBA00004496"/>
    </source>
</evidence>
<keyword evidence="3" id="KW-0963">Cytoplasm</keyword>
<dbReference type="PANTHER" id="PTHR44313:SF1">
    <property type="entry name" value="DNAJ HOMOLOG SUBFAMILY C MEMBER 17"/>
    <property type="match status" value="1"/>
</dbReference>
<accession>A0A9P8AFU2</accession>
<reference evidence="8" key="1">
    <citation type="journal article" date="2021" name="Genome Biol. Evol.">
        <title>The assembled and annotated genome of the fairy-ring fungus Marasmius oreades.</title>
        <authorList>
            <person name="Hiltunen M."/>
            <person name="Ament-Velasquez S.L."/>
            <person name="Johannesson H."/>
        </authorList>
    </citation>
    <scope>NUCLEOTIDE SEQUENCE</scope>
    <source>
        <strain evidence="8">03SP1</strain>
    </source>
</reference>
<dbReference type="GeneID" id="66070908"/>
<dbReference type="SUPFAM" id="SSF46565">
    <property type="entry name" value="Chaperone J-domain"/>
    <property type="match status" value="1"/>
</dbReference>
<dbReference type="InterPro" id="IPR052094">
    <property type="entry name" value="Pre-mRNA-splicing_ERAD"/>
</dbReference>
<evidence type="ECO:0000256" key="5">
    <source>
        <dbReference type="ARBA" id="ARBA00023242"/>
    </source>
</evidence>
<protein>
    <recommendedName>
        <fullName evidence="7">J domain-containing protein</fullName>
    </recommendedName>
</protein>
<evidence type="ECO:0000256" key="4">
    <source>
        <dbReference type="ARBA" id="ARBA00023186"/>
    </source>
</evidence>
<evidence type="ECO:0000256" key="6">
    <source>
        <dbReference type="SAM" id="MobiDB-lite"/>
    </source>
</evidence>
<evidence type="ECO:0000256" key="3">
    <source>
        <dbReference type="ARBA" id="ARBA00022490"/>
    </source>
</evidence>
<feature type="compositionally biased region" description="Basic and acidic residues" evidence="6">
    <location>
        <begin position="112"/>
        <end position="152"/>
    </location>
</feature>
<dbReference type="PROSITE" id="PS50076">
    <property type="entry name" value="DNAJ_2"/>
    <property type="match status" value="1"/>
</dbReference>
<organism evidence="8 9">
    <name type="scientific">Marasmius oreades</name>
    <name type="common">fairy-ring Marasmius</name>
    <dbReference type="NCBI Taxonomy" id="181124"/>
    <lineage>
        <taxon>Eukaryota</taxon>
        <taxon>Fungi</taxon>
        <taxon>Dikarya</taxon>
        <taxon>Basidiomycota</taxon>
        <taxon>Agaricomycotina</taxon>
        <taxon>Agaricomycetes</taxon>
        <taxon>Agaricomycetidae</taxon>
        <taxon>Agaricales</taxon>
        <taxon>Marasmiineae</taxon>
        <taxon>Marasmiaceae</taxon>
        <taxon>Marasmius</taxon>
    </lineage>
</organism>
<keyword evidence="9" id="KW-1185">Reference proteome</keyword>
<gene>
    <name evidence="8" type="ORF">E1B28_001832</name>
</gene>
<comment type="subcellular location">
    <subcellularLocation>
        <location evidence="2">Cytoplasm</location>
    </subcellularLocation>
    <subcellularLocation>
        <location evidence="1">Nucleus</location>
    </subcellularLocation>
</comment>
<name>A0A9P8AFU2_9AGAR</name>
<sequence length="370" mass="41936">MSNADEEVNPYELLSVTTESTEQEIRTAYRQRSLKVHPDRNPNNPDAARKFHELNQAYELLLDPLRRLALDAKLRAKQARAERFKNYDNKRKNLVQELEERERAFKKAKSGKMKDEAVRSEQAEKIKEEGRRLREEKQKQLKKELEARKQESQTDEMEAPELEPTDTTVRIKYNLAEHPTLTNPEAIAALFKSFGETDTETIVVSLRPPKKAPHKPPKYGTALVVFKRIADAFAAVCASGRLERGLNAIEVGWVGGKEPQILSWLKKMGVLGTPLSSASTSTTSTTRTEEIKPDAPKASLPQMQTTSSTPGKFSSFPENFHNFSSAPLPEQKTSVAGLDFESVTLMRMRQAEKERLEREILEQEAMEEGK</sequence>
<dbReference type="PRINTS" id="PR00625">
    <property type="entry name" value="JDOMAIN"/>
</dbReference>
<dbReference type="InterPro" id="IPR036869">
    <property type="entry name" value="J_dom_sf"/>
</dbReference>
<comment type="caution">
    <text evidence="8">The sequence shown here is derived from an EMBL/GenBank/DDBJ whole genome shotgun (WGS) entry which is preliminary data.</text>
</comment>